<dbReference type="InterPro" id="IPR044251">
    <property type="entry name" value="LHP1-like"/>
</dbReference>
<dbReference type="Gene3D" id="2.40.50.40">
    <property type="match status" value="1"/>
</dbReference>
<dbReference type="InterPro" id="IPR023779">
    <property type="entry name" value="Chromodomain_CS"/>
</dbReference>
<dbReference type="InterPro" id="IPR016197">
    <property type="entry name" value="Chromo-like_dom_sf"/>
</dbReference>
<dbReference type="CDD" id="cd00024">
    <property type="entry name" value="CD_CSD"/>
    <property type="match status" value="1"/>
</dbReference>
<evidence type="ECO:0000256" key="2">
    <source>
        <dbReference type="ARBA" id="ARBA00011353"/>
    </source>
</evidence>
<dbReference type="PANTHER" id="PTHR47240:SF2">
    <property type="entry name" value="CHROMO DOMAIN-CONTAINING PROTEIN LHP1"/>
    <property type="match status" value="1"/>
</dbReference>
<feature type="domain" description="Chromo" evidence="4">
    <location>
        <begin position="105"/>
        <end position="152"/>
    </location>
</feature>
<organism evidence="5 6">
    <name type="scientific">Zopfia rhizophila CBS 207.26</name>
    <dbReference type="NCBI Taxonomy" id="1314779"/>
    <lineage>
        <taxon>Eukaryota</taxon>
        <taxon>Fungi</taxon>
        <taxon>Dikarya</taxon>
        <taxon>Ascomycota</taxon>
        <taxon>Pezizomycotina</taxon>
        <taxon>Dothideomycetes</taxon>
        <taxon>Dothideomycetes incertae sedis</taxon>
        <taxon>Zopfiaceae</taxon>
        <taxon>Zopfia</taxon>
    </lineage>
</organism>
<protein>
    <recommendedName>
        <fullName evidence="4">Chromo domain-containing protein</fullName>
    </recommendedName>
</protein>
<accession>A0A6A6DSP0</accession>
<evidence type="ECO:0000313" key="6">
    <source>
        <dbReference type="Proteomes" id="UP000800200"/>
    </source>
</evidence>
<dbReference type="EMBL" id="ML994650">
    <property type="protein sequence ID" value="KAF2182083.1"/>
    <property type="molecule type" value="Genomic_DNA"/>
</dbReference>
<evidence type="ECO:0000259" key="4">
    <source>
        <dbReference type="PROSITE" id="PS50013"/>
    </source>
</evidence>
<dbReference type="SMART" id="SM00298">
    <property type="entry name" value="CHROMO"/>
    <property type="match status" value="1"/>
</dbReference>
<dbReference type="AlphaFoldDB" id="A0A6A6DSP0"/>
<dbReference type="OrthoDB" id="1918685at2759"/>
<proteinExistence type="predicted"/>
<dbReference type="Pfam" id="PF00385">
    <property type="entry name" value="Chromo"/>
    <property type="match status" value="1"/>
</dbReference>
<dbReference type="PANTHER" id="PTHR47240">
    <property type="entry name" value="CHROMO DOMAIN-CONTAINING PROTEIN LHP1"/>
    <property type="match status" value="1"/>
</dbReference>
<dbReference type="InterPro" id="IPR000953">
    <property type="entry name" value="Chromo/chromo_shadow_dom"/>
</dbReference>
<evidence type="ECO:0000256" key="1">
    <source>
        <dbReference type="ARBA" id="ARBA00004123"/>
    </source>
</evidence>
<keyword evidence="6" id="KW-1185">Reference proteome</keyword>
<reference evidence="5" key="1">
    <citation type="journal article" date="2020" name="Stud. Mycol.">
        <title>101 Dothideomycetes genomes: a test case for predicting lifestyles and emergence of pathogens.</title>
        <authorList>
            <person name="Haridas S."/>
            <person name="Albert R."/>
            <person name="Binder M."/>
            <person name="Bloem J."/>
            <person name="Labutti K."/>
            <person name="Salamov A."/>
            <person name="Andreopoulos B."/>
            <person name="Baker S."/>
            <person name="Barry K."/>
            <person name="Bills G."/>
            <person name="Bluhm B."/>
            <person name="Cannon C."/>
            <person name="Castanera R."/>
            <person name="Culley D."/>
            <person name="Daum C."/>
            <person name="Ezra D."/>
            <person name="Gonzalez J."/>
            <person name="Henrissat B."/>
            <person name="Kuo A."/>
            <person name="Liang C."/>
            <person name="Lipzen A."/>
            <person name="Lutzoni F."/>
            <person name="Magnuson J."/>
            <person name="Mondo S."/>
            <person name="Nolan M."/>
            <person name="Ohm R."/>
            <person name="Pangilinan J."/>
            <person name="Park H.-J."/>
            <person name="Ramirez L."/>
            <person name="Alfaro M."/>
            <person name="Sun H."/>
            <person name="Tritt A."/>
            <person name="Yoshinaga Y."/>
            <person name="Zwiers L.-H."/>
            <person name="Turgeon B."/>
            <person name="Goodwin S."/>
            <person name="Spatafora J."/>
            <person name="Crous P."/>
            <person name="Grigoriev I."/>
        </authorList>
    </citation>
    <scope>NUCLEOTIDE SEQUENCE</scope>
    <source>
        <strain evidence="5">CBS 207.26</strain>
    </source>
</reference>
<comment type="subunit">
    <text evidence="2">Component of the NuA4 histone acetyltransferase complex.</text>
</comment>
<gene>
    <name evidence="5" type="ORF">K469DRAFT_691685</name>
</gene>
<dbReference type="SUPFAM" id="SSF54160">
    <property type="entry name" value="Chromo domain-like"/>
    <property type="match status" value="1"/>
</dbReference>
<evidence type="ECO:0000256" key="3">
    <source>
        <dbReference type="ARBA" id="ARBA00023242"/>
    </source>
</evidence>
<dbReference type="GO" id="GO:0031507">
    <property type="term" value="P:heterochromatin formation"/>
    <property type="evidence" value="ECO:0007669"/>
    <property type="project" value="InterPro"/>
</dbReference>
<evidence type="ECO:0000313" key="5">
    <source>
        <dbReference type="EMBL" id="KAF2182083.1"/>
    </source>
</evidence>
<sequence>MGPPQGVSKSPLLMGSREIFAGASSEAPSNVTYHPYKKLDALYLGPFRITEKISRLAYQLDLPTSMARIHPIFHISLLESWNDPPQEKNFRPGPIKHPKVEGDQYEVEGILRHKTAQGQLQYEVKWLGWPVEDSTWEPRHHLDNCDELLEDY</sequence>
<dbReference type="InterPro" id="IPR056924">
    <property type="entry name" value="SH3_Tf2-1"/>
</dbReference>
<keyword evidence="3" id="KW-0539">Nucleus</keyword>
<dbReference type="PROSITE" id="PS50013">
    <property type="entry name" value="CHROMO_2"/>
    <property type="match status" value="1"/>
</dbReference>
<dbReference type="Proteomes" id="UP000800200">
    <property type="component" value="Unassembled WGS sequence"/>
</dbReference>
<dbReference type="GO" id="GO:0005634">
    <property type="term" value="C:nucleus"/>
    <property type="evidence" value="ECO:0007669"/>
    <property type="project" value="UniProtKB-SubCell"/>
</dbReference>
<name>A0A6A6DSP0_9PEZI</name>
<dbReference type="PROSITE" id="PS00598">
    <property type="entry name" value="CHROMO_1"/>
    <property type="match status" value="1"/>
</dbReference>
<dbReference type="Pfam" id="PF24626">
    <property type="entry name" value="SH3_Tf2-1"/>
    <property type="match status" value="1"/>
</dbReference>
<dbReference type="InterPro" id="IPR023780">
    <property type="entry name" value="Chromo_domain"/>
</dbReference>
<comment type="subcellular location">
    <subcellularLocation>
        <location evidence="1">Nucleus</location>
    </subcellularLocation>
</comment>